<accession>A0A6N9U2T1</accession>
<dbReference type="EMBL" id="JAAGLQ010000328">
    <property type="protein sequence ID" value="NEA17049.1"/>
    <property type="molecule type" value="Genomic_DNA"/>
</dbReference>
<dbReference type="Proteomes" id="UP000735541">
    <property type="component" value="Unassembled WGS sequence"/>
</dbReference>
<evidence type="ECO:0000313" key="3">
    <source>
        <dbReference type="Proteomes" id="UP000471293"/>
    </source>
</evidence>
<name>A0A6N9U2T1_STRHA</name>
<proteinExistence type="predicted"/>
<dbReference type="RefSeq" id="WP_164345501.1">
    <property type="nucleotide sequence ID" value="NZ_JAAGLQ010000328.1"/>
</dbReference>
<protein>
    <submittedName>
        <fullName evidence="2">Uncharacterized protein</fullName>
    </submittedName>
</protein>
<reference evidence="1 4" key="2">
    <citation type="submission" date="2021-07" db="EMBL/GenBank/DDBJ databases">
        <title>Sequencing Streptomyces halstedii LGO-A4 genome an citrus endophytic actinomycete.</title>
        <authorList>
            <person name="Samborskyy M."/>
            <person name="Scott N."/>
            <person name="Deglau R."/>
            <person name="Dickens S."/>
            <person name="Oliveira L.G."/>
        </authorList>
    </citation>
    <scope>NUCLEOTIDE SEQUENCE [LARGE SCALE GENOMIC DNA]</scope>
    <source>
        <strain evidence="1 4">LGO-A4</strain>
    </source>
</reference>
<sequence>MNQCTGLLFLPPPDHVARLATPDRPMEAGYVLCELGEGHGGVHAGALWDDDANDGAVWACWDGDRRCLAGLPWCPATTGGGDACGLFAGHPAGHSWEVVDPTQEAVLAHLEREHPHPWRRQDGAG</sequence>
<gene>
    <name evidence="2" type="ORF">G3I29_16300</name>
    <name evidence="1" type="ORF">STHAL_02865</name>
</gene>
<organism evidence="2 3">
    <name type="scientific">Streptomyces halstedii</name>
    <dbReference type="NCBI Taxonomy" id="1944"/>
    <lineage>
        <taxon>Bacteria</taxon>
        <taxon>Bacillati</taxon>
        <taxon>Actinomycetota</taxon>
        <taxon>Actinomycetes</taxon>
        <taxon>Kitasatosporales</taxon>
        <taxon>Streptomycetaceae</taxon>
        <taxon>Streptomyces</taxon>
    </lineage>
</organism>
<evidence type="ECO:0000313" key="2">
    <source>
        <dbReference type="EMBL" id="NEA17049.1"/>
    </source>
</evidence>
<keyword evidence="4" id="KW-1185">Reference proteome</keyword>
<dbReference type="AlphaFoldDB" id="A0A6N9U2T1"/>
<dbReference type="Proteomes" id="UP000471293">
    <property type="component" value="Unassembled WGS sequence"/>
</dbReference>
<dbReference type="EMBL" id="JAHUVW010000001">
    <property type="protein sequence ID" value="MBV7668446.1"/>
    <property type="molecule type" value="Genomic_DNA"/>
</dbReference>
<evidence type="ECO:0000313" key="4">
    <source>
        <dbReference type="Proteomes" id="UP000735541"/>
    </source>
</evidence>
<evidence type="ECO:0000313" key="1">
    <source>
        <dbReference type="EMBL" id="MBV7668446.1"/>
    </source>
</evidence>
<comment type="caution">
    <text evidence="2">The sequence shown here is derived from an EMBL/GenBank/DDBJ whole genome shotgun (WGS) entry which is preliminary data.</text>
</comment>
<reference evidence="2 3" key="1">
    <citation type="submission" date="2020-01" db="EMBL/GenBank/DDBJ databases">
        <title>Insect and environment-associated Actinomycetes.</title>
        <authorList>
            <person name="Currrie C."/>
            <person name="Chevrette M."/>
            <person name="Carlson C."/>
            <person name="Stubbendieck R."/>
            <person name="Wendt-Pienkowski E."/>
        </authorList>
    </citation>
    <scope>NUCLEOTIDE SEQUENCE [LARGE SCALE GENOMIC DNA]</scope>
    <source>
        <strain evidence="2 3">SID11342</strain>
    </source>
</reference>